<dbReference type="Gene3D" id="1.10.357.10">
    <property type="entry name" value="Tetracycline Repressor, domain 2"/>
    <property type="match status" value="1"/>
</dbReference>
<accession>A0A172THR1</accession>
<evidence type="ECO:0000313" key="5">
    <source>
        <dbReference type="Proteomes" id="UP000076927"/>
    </source>
</evidence>
<keyword evidence="5" id="KW-1185">Reference proteome</keyword>
<dbReference type="InterPro" id="IPR023772">
    <property type="entry name" value="DNA-bd_HTH_TetR-type_CS"/>
</dbReference>
<dbReference type="Pfam" id="PF00440">
    <property type="entry name" value="TetR_N"/>
    <property type="match status" value="1"/>
</dbReference>
<dbReference type="AlphaFoldDB" id="A0A172THR1"/>
<dbReference type="PROSITE" id="PS01081">
    <property type="entry name" value="HTH_TETR_1"/>
    <property type="match status" value="1"/>
</dbReference>
<dbReference type="InterPro" id="IPR009057">
    <property type="entry name" value="Homeodomain-like_sf"/>
</dbReference>
<dbReference type="RefSeq" id="WP_068606191.1">
    <property type="nucleotide sequence ID" value="NZ_CP011388.1"/>
</dbReference>
<reference evidence="4 5" key="1">
    <citation type="submission" date="2015-01" db="EMBL/GenBank/DDBJ databases">
        <title>Paenibacillus swuensis/DY6/whole genome sequencing.</title>
        <authorList>
            <person name="Kim M.K."/>
            <person name="Srinivasan S."/>
            <person name="Lee J.-J."/>
        </authorList>
    </citation>
    <scope>NUCLEOTIDE SEQUENCE [LARGE SCALE GENOMIC DNA]</scope>
    <source>
        <strain evidence="4 5">DY6</strain>
    </source>
</reference>
<dbReference type="GO" id="GO:0003677">
    <property type="term" value="F:DNA binding"/>
    <property type="evidence" value="ECO:0007669"/>
    <property type="project" value="UniProtKB-UniRule"/>
</dbReference>
<feature type="domain" description="HTH tetR-type" evidence="3">
    <location>
        <begin position="2"/>
        <end position="62"/>
    </location>
</feature>
<dbReference type="InterPro" id="IPR050624">
    <property type="entry name" value="HTH-type_Tx_Regulator"/>
</dbReference>
<dbReference type="Proteomes" id="UP000076927">
    <property type="component" value="Chromosome"/>
</dbReference>
<name>A0A172THR1_9BACL</name>
<evidence type="ECO:0000256" key="1">
    <source>
        <dbReference type="ARBA" id="ARBA00023125"/>
    </source>
</evidence>
<gene>
    <name evidence="4" type="ORF">SY83_10275</name>
</gene>
<organism evidence="4 5">
    <name type="scientific">Paenibacillus swuensis</name>
    <dbReference type="NCBI Taxonomy" id="1178515"/>
    <lineage>
        <taxon>Bacteria</taxon>
        <taxon>Bacillati</taxon>
        <taxon>Bacillota</taxon>
        <taxon>Bacilli</taxon>
        <taxon>Bacillales</taxon>
        <taxon>Paenibacillaceae</taxon>
        <taxon>Paenibacillus</taxon>
    </lineage>
</organism>
<dbReference type="SUPFAM" id="SSF46689">
    <property type="entry name" value="Homeodomain-like"/>
    <property type="match status" value="1"/>
</dbReference>
<keyword evidence="1 2" id="KW-0238">DNA-binding</keyword>
<evidence type="ECO:0000313" key="4">
    <source>
        <dbReference type="EMBL" id="ANE46595.1"/>
    </source>
</evidence>
<dbReference type="InterPro" id="IPR001647">
    <property type="entry name" value="HTH_TetR"/>
</dbReference>
<dbReference type="OrthoDB" id="9812993at2"/>
<evidence type="ECO:0000259" key="3">
    <source>
        <dbReference type="PROSITE" id="PS50977"/>
    </source>
</evidence>
<dbReference type="STRING" id="1178515.SY83_10275"/>
<dbReference type="EMBL" id="CP011388">
    <property type="protein sequence ID" value="ANE46595.1"/>
    <property type="molecule type" value="Genomic_DNA"/>
</dbReference>
<dbReference type="PROSITE" id="PS50977">
    <property type="entry name" value="HTH_TETR_2"/>
    <property type="match status" value="1"/>
</dbReference>
<dbReference type="KEGG" id="pswu:SY83_10275"/>
<protein>
    <recommendedName>
        <fullName evidence="3">HTH tetR-type domain-containing protein</fullName>
    </recommendedName>
</protein>
<dbReference type="PANTHER" id="PTHR43479">
    <property type="entry name" value="ACREF/ENVCD OPERON REPRESSOR-RELATED"/>
    <property type="match status" value="1"/>
</dbReference>
<evidence type="ECO:0000256" key="2">
    <source>
        <dbReference type="PROSITE-ProRule" id="PRU00335"/>
    </source>
</evidence>
<dbReference type="PATRIC" id="fig|1178515.4.peg.2058"/>
<dbReference type="PANTHER" id="PTHR43479:SF22">
    <property type="entry name" value="TRANSCRIPTIONAL REGULATOR, TETR FAMILY"/>
    <property type="match status" value="1"/>
</dbReference>
<sequence>MSDKKIQIINAAMQCFAHKGFHATTIQEIADKAGIAKGSLYFYFESKEALLMSSFHYYHEQMVSSILVYVNDRSLSPREKLSLQVEERFRQVLSQRDFIAMLMNEQNMPINEELKAFIFMLKGEVLYRFHSGLADIYGEAGRPYALDGASLLNAMFHEYISCIIWDGKELDPRELTVFMMHRMDDVMNGMMARAGKPILTESLMADLLRAGKQVGDEDDVPLSVKEIAKLHEFLEKSDLAGKEKESLLSSMLLLENELRKPEPEVIIVRGMIAFLRGFKVNGFRKVLSSIEAMVVKE</sequence>
<dbReference type="PRINTS" id="PR00455">
    <property type="entry name" value="HTHTETR"/>
</dbReference>
<proteinExistence type="predicted"/>
<feature type="DNA-binding region" description="H-T-H motif" evidence="2">
    <location>
        <begin position="25"/>
        <end position="44"/>
    </location>
</feature>